<organism evidence="2 3">
    <name type="scientific">Acer saccharum</name>
    <name type="common">Sugar maple</name>
    <dbReference type="NCBI Taxonomy" id="4024"/>
    <lineage>
        <taxon>Eukaryota</taxon>
        <taxon>Viridiplantae</taxon>
        <taxon>Streptophyta</taxon>
        <taxon>Embryophyta</taxon>
        <taxon>Tracheophyta</taxon>
        <taxon>Spermatophyta</taxon>
        <taxon>Magnoliopsida</taxon>
        <taxon>eudicotyledons</taxon>
        <taxon>Gunneridae</taxon>
        <taxon>Pentapetalae</taxon>
        <taxon>rosids</taxon>
        <taxon>malvids</taxon>
        <taxon>Sapindales</taxon>
        <taxon>Sapindaceae</taxon>
        <taxon>Hippocastanoideae</taxon>
        <taxon>Acereae</taxon>
        <taxon>Acer</taxon>
    </lineage>
</organism>
<dbReference type="EMBL" id="JAUESC010000004">
    <property type="protein sequence ID" value="KAK0597060.1"/>
    <property type="molecule type" value="Genomic_DNA"/>
</dbReference>
<proteinExistence type="predicted"/>
<dbReference type="Proteomes" id="UP001168877">
    <property type="component" value="Unassembled WGS sequence"/>
</dbReference>
<evidence type="ECO:0000313" key="2">
    <source>
        <dbReference type="EMBL" id="KAK0597060.1"/>
    </source>
</evidence>
<dbReference type="AlphaFoldDB" id="A0AA39SWM2"/>
<feature type="compositionally biased region" description="Polar residues" evidence="1">
    <location>
        <begin position="100"/>
        <end position="112"/>
    </location>
</feature>
<evidence type="ECO:0000313" key="3">
    <source>
        <dbReference type="Proteomes" id="UP001168877"/>
    </source>
</evidence>
<reference evidence="2" key="1">
    <citation type="journal article" date="2022" name="Plant J.">
        <title>Strategies of tolerance reflected in two North American maple genomes.</title>
        <authorList>
            <person name="McEvoy S.L."/>
            <person name="Sezen U.U."/>
            <person name="Trouern-Trend A."/>
            <person name="McMahon S.M."/>
            <person name="Schaberg P.G."/>
            <person name="Yang J."/>
            <person name="Wegrzyn J.L."/>
            <person name="Swenson N.G."/>
        </authorList>
    </citation>
    <scope>NUCLEOTIDE SEQUENCE</scope>
    <source>
        <strain evidence="2">NS2018</strain>
    </source>
</reference>
<name>A0AA39SWM2_ACESA</name>
<protein>
    <submittedName>
        <fullName evidence="2">Uncharacterized protein</fullName>
    </submittedName>
</protein>
<reference evidence="2" key="2">
    <citation type="submission" date="2023-06" db="EMBL/GenBank/DDBJ databases">
        <authorList>
            <person name="Swenson N.G."/>
            <person name="Wegrzyn J.L."/>
            <person name="Mcevoy S.L."/>
        </authorList>
    </citation>
    <scope>NUCLEOTIDE SEQUENCE</scope>
    <source>
        <strain evidence="2">NS2018</strain>
        <tissue evidence="2">Leaf</tissue>
    </source>
</reference>
<feature type="compositionally biased region" description="Basic and acidic residues" evidence="1">
    <location>
        <begin position="80"/>
        <end position="91"/>
    </location>
</feature>
<keyword evidence="3" id="KW-1185">Reference proteome</keyword>
<feature type="region of interest" description="Disordered" evidence="1">
    <location>
        <begin position="80"/>
        <end position="183"/>
    </location>
</feature>
<comment type="caution">
    <text evidence="2">The sequence shown here is derived from an EMBL/GenBank/DDBJ whole genome shotgun (WGS) entry which is preliminary data.</text>
</comment>
<gene>
    <name evidence="2" type="ORF">LWI29_021388</name>
</gene>
<accession>A0AA39SWM2</accession>
<evidence type="ECO:0000256" key="1">
    <source>
        <dbReference type="SAM" id="MobiDB-lite"/>
    </source>
</evidence>
<sequence length="183" mass="20395">MYGVPLMLCLYLAYFSPETPLQEGNLNYEEKSPKVESDVPISLNVPISLSPESDVPVVPEVESEVPSSLTEKIESTLKVYERRNKGKEKQGESIPIQVAQPLTSPSPTLVHQSDSDVENAPEVIPKHSTLSNDLSSENHTDPDPSLSTRRYPSREHRPPLRFGFSPERPTTDSKALYSITDYT</sequence>